<feature type="transmembrane region" description="Helical" evidence="1">
    <location>
        <begin position="37"/>
        <end position="53"/>
    </location>
</feature>
<evidence type="ECO:0000256" key="1">
    <source>
        <dbReference type="SAM" id="Phobius"/>
    </source>
</evidence>
<dbReference type="Proteomes" id="UP000238825">
    <property type="component" value="Chromosome"/>
</dbReference>
<sequence length="94" mass="10422">MGFPIIHTNFWDALIAVPVVMILTQAIKVFFPIQPKYVPAIALALGLMISIFISHKHNFLAGVFMGLFYGYAAIGNYASLKTTIRSFKNKTTKA</sequence>
<proteinExistence type="predicted"/>
<dbReference type="GeneID" id="48276550"/>
<organism evidence="2 4">
    <name type="scientific">Lysinibacillus sphaericus</name>
    <name type="common">Bacillus sphaericus</name>
    <dbReference type="NCBI Taxonomy" id="1421"/>
    <lineage>
        <taxon>Bacteria</taxon>
        <taxon>Bacillati</taxon>
        <taxon>Bacillota</taxon>
        <taxon>Bacilli</taxon>
        <taxon>Bacillales</taxon>
        <taxon>Bacillaceae</taxon>
        <taxon>Lysinibacillus</taxon>
    </lineage>
</organism>
<evidence type="ECO:0000313" key="3">
    <source>
        <dbReference type="EMBL" id="SUV17614.1"/>
    </source>
</evidence>
<keyword evidence="1" id="KW-0472">Membrane</keyword>
<feature type="transmembrane region" description="Helical" evidence="1">
    <location>
        <begin position="13"/>
        <end position="30"/>
    </location>
</feature>
<dbReference type="AlphaFoldDB" id="A0A2S0JZU5"/>
<evidence type="ECO:0000313" key="5">
    <source>
        <dbReference type="Proteomes" id="UP000255295"/>
    </source>
</evidence>
<protein>
    <recommendedName>
        <fullName evidence="6">Holin</fullName>
    </recommendedName>
</protein>
<dbReference type="EMBL" id="UFSZ01000001">
    <property type="protein sequence ID" value="SUV17614.1"/>
    <property type="molecule type" value="Genomic_DNA"/>
</dbReference>
<reference evidence="3 5" key="2">
    <citation type="submission" date="2018-06" db="EMBL/GenBank/DDBJ databases">
        <authorList>
            <consortium name="Pathogen Informatics"/>
            <person name="Doyle S."/>
        </authorList>
    </citation>
    <scope>NUCLEOTIDE SEQUENCE [LARGE SCALE GENOMIC DNA]</scope>
    <source>
        <strain evidence="3 5">NCTC10338</strain>
    </source>
</reference>
<name>A0A2S0JZU5_LYSSH</name>
<evidence type="ECO:0000313" key="4">
    <source>
        <dbReference type="Proteomes" id="UP000238825"/>
    </source>
</evidence>
<evidence type="ECO:0008006" key="6">
    <source>
        <dbReference type="Google" id="ProtNLM"/>
    </source>
</evidence>
<gene>
    <name evidence="2" type="ORF">LS41612_10080</name>
    <name evidence="3" type="ORF">NCTC10338_02719</name>
</gene>
<dbReference type="Proteomes" id="UP000255295">
    <property type="component" value="Unassembled WGS sequence"/>
</dbReference>
<accession>A0A2S0JZU5</accession>
<dbReference type="EMBL" id="CP019980">
    <property type="protein sequence ID" value="AVK96588.1"/>
    <property type="molecule type" value="Genomic_DNA"/>
</dbReference>
<feature type="transmembrane region" description="Helical" evidence="1">
    <location>
        <begin position="59"/>
        <end position="80"/>
    </location>
</feature>
<keyword evidence="1" id="KW-1133">Transmembrane helix</keyword>
<dbReference type="RefSeq" id="WP_024360990.1">
    <property type="nucleotide sequence ID" value="NZ_BJNS01000006.1"/>
</dbReference>
<keyword evidence="1" id="KW-0812">Transmembrane</keyword>
<evidence type="ECO:0000313" key="2">
    <source>
        <dbReference type="EMBL" id="AVK96588.1"/>
    </source>
</evidence>
<reference evidence="2 4" key="1">
    <citation type="submission" date="2017-03" db="EMBL/GenBank/DDBJ databases">
        <title>The whole genome sequencing and assembly of Lysinibacillus sphaericus DSM 28T strain.</title>
        <authorList>
            <person name="Lee Y.-J."/>
            <person name="Yi H."/>
            <person name="Bahn Y.-S."/>
            <person name="Kim J.F."/>
            <person name="Lee D.-W."/>
        </authorList>
    </citation>
    <scope>NUCLEOTIDE SEQUENCE [LARGE SCALE GENOMIC DNA]</scope>
    <source>
        <strain evidence="2 4">DSM 28</strain>
    </source>
</reference>